<organism evidence="3 4">
    <name type="scientific">Mycena belliarum</name>
    <dbReference type="NCBI Taxonomy" id="1033014"/>
    <lineage>
        <taxon>Eukaryota</taxon>
        <taxon>Fungi</taxon>
        <taxon>Dikarya</taxon>
        <taxon>Basidiomycota</taxon>
        <taxon>Agaricomycotina</taxon>
        <taxon>Agaricomycetes</taxon>
        <taxon>Agaricomycetidae</taxon>
        <taxon>Agaricales</taxon>
        <taxon>Marasmiineae</taxon>
        <taxon>Mycenaceae</taxon>
        <taxon>Mycena</taxon>
    </lineage>
</organism>
<dbReference type="Gene3D" id="2.40.40.10">
    <property type="entry name" value="RlpA-like domain"/>
    <property type="match status" value="1"/>
</dbReference>
<dbReference type="PANTHER" id="PTHR31836">
    <property type="match status" value="1"/>
</dbReference>
<accession>A0AAD6XTU6</accession>
<dbReference type="AlphaFoldDB" id="A0AAD6XTU6"/>
<sequence>MLLAATALAALCILFLSPITAASTIHSPNSPGRAITRSKYTRSHSLGDSYTFDPRDGWQTFNASNLQYKYPRDPAKNKPKKKTPATLKSPLKAAFGIAQSLGTALNGLKGIGKPQPVIATWYTGHDLLHPSCWPNTAWAPSDQSFACALTAKGWQDKPQCFKFLELCNTPKKCVFVRVVDTCAGCATATHHVDLTRAPFGELAAFDEGVITIQSRGASDPDEWLEDLWGPRH</sequence>
<evidence type="ECO:0000313" key="4">
    <source>
        <dbReference type="Proteomes" id="UP001222325"/>
    </source>
</evidence>
<dbReference type="CDD" id="cd22191">
    <property type="entry name" value="DPBB_RlpA_EXP_N-like"/>
    <property type="match status" value="1"/>
</dbReference>
<dbReference type="PANTHER" id="PTHR31836:SF22">
    <property type="entry name" value="RLPA-LIKE PROTEIN DOUBLE-PSI BETA-BARREL DOMAIN-CONTAINING PROTEIN"/>
    <property type="match status" value="1"/>
</dbReference>
<keyword evidence="1 2" id="KW-0732">Signal</keyword>
<evidence type="ECO:0000313" key="3">
    <source>
        <dbReference type="EMBL" id="KAJ7095284.1"/>
    </source>
</evidence>
<name>A0AAD6XTU6_9AGAR</name>
<evidence type="ECO:0008006" key="5">
    <source>
        <dbReference type="Google" id="ProtNLM"/>
    </source>
</evidence>
<dbReference type="InterPro" id="IPR051477">
    <property type="entry name" value="Expansin_CellWall"/>
</dbReference>
<protein>
    <recommendedName>
        <fullName evidence="5">RlpA-like protein double-psi beta-barrel domain-containing protein</fullName>
    </recommendedName>
</protein>
<evidence type="ECO:0000256" key="2">
    <source>
        <dbReference type="SAM" id="SignalP"/>
    </source>
</evidence>
<feature type="signal peptide" evidence="2">
    <location>
        <begin position="1"/>
        <end position="22"/>
    </location>
</feature>
<dbReference type="EMBL" id="JARJCN010000013">
    <property type="protein sequence ID" value="KAJ7095284.1"/>
    <property type="molecule type" value="Genomic_DNA"/>
</dbReference>
<dbReference type="Proteomes" id="UP001222325">
    <property type="component" value="Unassembled WGS sequence"/>
</dbReference>
<gene>
    <name evidence="3" type="ORF">B0H15DRAFT_828853</name>
</gene>
<dbReference type="InterPro" id="IPR036908">
    <property type="entry name" value="RlpA-like_sf"/>
</dbReference>
<keyword evidence="4" id="KW-1185">Reference proteome</keyword>
<feature type="chain" id="PRO_5042090493" description="RlpA-like protein double-psi beta-barrel domain-containing protein" evidence="2">
    <location>
        <begin position="23"/>
        <end position="232"/>
    </location>
</feature>
<dbReference type="SUPFAM" id="SSF50685">
    <property type="entry name" value="Barwin-like endoglucanases"/>
    <property type="match status" value="1"/>
</dbReference>
<comment type="caution">
    <text evidence="3">The sequence shown here is derived from an EMBL/GenBank/DDBJ whole genome shotgun (WGS) entry which is preliminary data.</text>
</comment>
<evidence type="ECO:0000256" key="1">
    <source>
        <dbReference type="ARBA" id="ARBA00022729"/>
    </source>
</evidence>
<proteinExistence type="predicted"/>
<reference evidence="3" key="1">
    <citation type="submission" date="2023-03" db="EMBL/GenBank/DDBJ databases">
        <title>Massive genome expansion in bonnet fungi (Mycena s.s.) driven by repeated elements and novel gene families across ecological guilds.</title>
        <authorList>
            <consortium name="Lawrence Berkeley National Laboratory"/>
            <person name="Harder C.B."/>
            <person name="Miyauchi S."/>
            <person name="Viragh M."/>
            <person name="Kuo A."/>
            <person name="Thoen E."/>
            <person name="Andreopoulos B."/>
            <person name="Lu D."/>
            <person name="Skrede I."/>
            <person name="Drula E."/>
            <person name="Henrissat B."/>
            <person name="Morin E."/>
            <person name="Kohler A."/>
            <person name="Barry K."/>
            <person name="LaButti K."/>
            <person name="Morin E."/>
            <person name="Salamov A."/>
            <person name="Lipzen A."/>
            <person name="Mereny Z."/>
            <person name="Hegedus B."/>
            <person name="Baldrian P."/>
            <person name="Stursova M."/>
            <person name="Weitz H."/>
            <person name="Taylor A."/>
            <person name="Grigoriev I.V."/>
            <person name="Nagy L.G."/>
            <person name="Martin F."/>
            <person name="Kauserud H."/>
        </authorList>
    </citation>
    <scope>NUCLEOTIDE SEQUENCE</scope>
    <source>
        <strain evidence="3">CBHHK173m</strain>
    </source>
</reference>